<keyword evidence="3" id="KW-1185">Reference proteome</keyword>
<protein>
    <submittedName>
        <fullName evidence="2">Uncharacterized protein</fullName>
    </submittedName>
</protein>
<proteinExistence type="predicted"/>
<organism evidence="2 3">
    <name type="scientific">Dreissena polymorpha</name>
    <name type="common">Zebra mussel</name>
    <name type="synonym">Mytilus polymorpha</name>
    <dbReference type="NCBI Taxonomy" id="45954"/>
    <lineage>
        <taxon>Eukaryota</taxon>
        <taxon>Metazoa</taxon>
        <taxon>Spiralia</taxon>
        <taxon>Lophotrochozoa</taxon>
        <taxon>Mollusca</taxon>
        <taxon>Bivalvia</taxon>
        <taxon>Autobranchia</taxon>
        <taxon>Heteroconchia</taxon>
        <taxon>Euheterodonta</taxon>
        <taxon>Imparidentia</taxon>
        <taxon>Neoheterodontei</taxon>
        <taxon>Myida</taxon>
        <taxon>Dreissenoidea</taxon>
        <taxon>Dreissenidae</taxon>
        <taxon>Dreissena</taxon>
    </lineage>
</organism>
<name>A0A9D4L3S5_DREPO</name>
<dbReference type="Proteomes" id="UP000828390">
    <property type="component" value="Unassembled WGS sequence"/>
</dbReference>
<evidence type="ECO:0000313" key="3">
    <source>
        <dbReference type="Proteomes" id="UP000828390"/>
    </source>
</evidence>
<dbReference type="EMBL" id="JAIWYP010000003">
    <property type="protein sequence ID" value="KAH3851405.1"/>
    <property type="molecule type" value="Genomic_DNA"/>
</dbReference>
<accession>A0A9D4L3S5</accession>
<sequence length="66" mass="7172">MIAKNISSLATTTGPPISERKHRSITVSRFGTAEANDRGLGLIKFTKKRPHTGIYAVPHTPSRKAT</sequence>
<evidence type="ECO:0000313" key="2">
    <source>
        <dbReference type="EMBL" id="KAH3851405.1"/>
    </source>
</evidence>
<dbReference type="AlphaFoldDB" id="A0A9D4L3S5"/>
<comment type="caution">
    <text evidence="2">The sequence shown here is derived from an EMBL/GenBank/DDBJ whole genome shotgun (WGS) entry which is preliminary data.</text>
</comment>
<evidence type="ECO:0000256" key="1">
    <source>
        <dbReference type="SAM" id="MobiDB-lite"/>
    </source>
</evidence>
<reference evidence="2" key="1">
    <citation type="journal article" date="2019" name="bioRxiv">
        <title>The Genome of the Zebra Mussel, Dreissena polymorpha: A Resource for Invasive Species Research.</title>
        <authorList>
            <person name="McCartney M.A."/>
            <person name="Auch B."/>
            <person name="Kono T."/>
            <person name="Mallez S."/>
            <person name="Zhang Y."/>
            <person name="Obille A."/>
            <person name="Becker A."/>
            <person name="Abrahante J.E."/>
            <person name="Garbe J."/>
            <person name="Badalamenti J.P."/>
            <person name="Herman A."/>
            <person name="Mangelson H."/>
            <person name="Liachko I."/>
            <person name="Sullivan S."/>
            <person name="Sone E.D."/>
            <person name="Koren S."/>
            <person name="Silverstein K.A.T."/>
            <person name="Beckman K.B."/>
            <person name="Gohl D.M."/>
        </authorList>
    </citation>
    <scope>NUCLEOTIDE SEQUENCE</scope>
    <source>
        <strain evidence="2">Duluth1</strain>
        <tissue evidence="2">Whole animal</tissue>
    </source>
</reference>
<gene>
    <name evidence="2" type="ORF">DPMN_093886</name>
</gene>
<feature type="compositionally biased region" description="Polar residues" evidence="1">
    <location>
        <begin position="1"/>
        <end position="15"/>
    </location>
</feature>
<reference evidence="2" key="2">
    <citation type="submission" date="2020-11" db="EMBL/GenBank/DDBJ databases">
        <authorList>
            <person name="McCartney M.A."/>
            <person name="Auch B."/>
            <person name="Kono T."/>
            <person name="Mallez S."/>
            <person name="Becker A."/>
            <person name="Gohl D.M."/>
            <person name="Silverstein K.A.T."/>
            <person name="Koren S."/>
            <person name="Bechman K.B."/>
            <person name="Herman A."/>
            <person name="Abrahante J.E."/>
            <person name="Garbe J."/>
        </authorList>
    </citation>
    <scope>NUCLEOTIDE SEQUENCE</scope>
    <source>
        <strain evidence="2">Duluth1</strain>
        <tissue evidence="2">Whole animal</tissue>
    </source>
</reference>
<feature type="region of interest" description="Disordered" evidence="1">
    <location>
        <begin position="1"/>
        <end position="23"/>
    </location>
</feature>